<dbReference type="AlphaFoldDB" id="A0A3S4K1F5"/>
<keyword evidence="3" id="KW-1185">Reference proteome</keyword>
<gene>
    <name evidence="2" type="ORF">NCTC11466_03529</name>
</gene>
<dbReference type="EMBL" id="LR134201">
    <property type="protein sequence ID" value="VEC00034.1"/>
    <property type="molecule type" value="Genomic_DNA"/>
</dbReference>
<reference evidence="2 3" key="1">
    <citation type="submission" date="2018-12" db="EMBL/GenBank/DDBJ databases">
        <authorList>
            <consortium name="Pathogen Informatics"/>
        </authorList>
    </citation>
    <scope>NUCLEOTIDE SEQUENCE [LARGE SCALE GENOMIC DNA]</scope>
    <source>
        <strain evidence="2 3">NCTC11466</strain>
    </source>
</reference>
<evidence type="ECO:0000256" key="1">
    <source>
        <dbReference type="SAM" id="MobiDB-lite"/>
    </source>
</evidence>
<dbReference type="KEGG" id="clap:NCTC11466_03529"/>
<protein>
    <submittedName>
        <fullName evidence="2">Uncharacterized protein</fullName>
    </submittedName>
</protein>
<evidence type="ECO:0000313" key="3">
    <source>
        <dbReference type="Proteomes" id="UP000274122"/>
    </source>
</evidence>
<organism evidence="2 3">
    <name type="scientific">Cedecea lapagei</name>
    <dbReference type="NCBI Taxonomy" id="158823"/>
    <lineage>
        <taxon>Bacteria</taxon>
        <taxon>Pseudomonadati</taxon>
        <taxon>Pseudomonadota</taxon>
        <taxon>Gammaproteobacteria</taxon>
        <taxon>Enterobacterales</taxon>
        <taxon>Enterobacteriaceae</taxon>
        <taxon>Cedecea</taxon>
    </lineage>
</organism>
<dbReference type="InterPro" id="IPR057902">
    <property type="entry name" value="N_peptide"/>
</dbReference>
<dbReference type="Pfam" id="PF25694">
    <property type="entry name" value="N_peptide"/>
    <property type="match status" value="1"/>
</dbReference>
<evidence type="ECO:0000313" key="2">
    <source>
        <dbReference type="EMBL" id="VEC00034.1"/>
    </source>
</evidence>
<sequence length="89" mass="9962">MTVVITILADDNARNRRRARRALQRKQAMQDDSLARKVAHKLSGDVSVRVAKAMSVGMPRDAKDEDSCCLPEISLYRAGYRKSESVTAR</sequence>
<accession>A0A3S4K1F5</accession>
<name>A0A3S4K1F5_9ENTR</name>
<dbReference type="Proteomes" id="UP000274122">
    <property type="component" value="Chromosome"/>
</dbReference>
<proteinExistence type="predicted"/>
<dbReference type="OrthoDB" id="6555952at2"/>
<feature type="region of interest" description="Disordered" evidence="1">
    <location>
        <begin position="16"/>
        <end position="35"/>
    </location>
</feature>
<dbReference type="RefSeq" id="WP_126357320.1">
    <property type="nucleotide sequence ID" value="NZ_LR134201.1"/>
</dbReference>